<dbReference type="Proteomes" id="UP000182761">
    <property type="component" value="Unassembled WGS sequence"/>
</dbReference>
<keyword evidence="3" id="KW-1185">Reference proteome</keyword>
<dbReference type="EMBL" id="FCOR01000005">
    <property type="protein sequence ID" value="CVK16207.1"/>
    <property type="molecule type" value="Genomic_DNA"/>
</dbReference>
<accession>A0A0X3APZ7</accession>
<evidence type="ECO:0000256" key="1">
    <source>
        <dbReference type="SAM" id="Phobius"/>
    </source>
</evidence>
<evidence type="ECO:0000313" key="2">
    <source>
        <dbReference type="EMBL" id="CVK16207.1"/>
    </source>
</evidence>
<keyword evidence="1" id="KW-0812">Transmembrane</keyword>
<name>A0A0X3APZ7_9FLAO</name>
<keyword evidence="1" id="KW-0472">Membrane</keyword>
<evidence type="ECO:0000313" key="3">
    <source>
        <dbReference type="Proteomes" id="UP000182761"/>
    </source>
</evidence>
<proteinExistence type="predicted"/>
<dbReference type="AlphaFoldDB" id="A0A0X3APZ7"/>
<gene>
    <name evidence="2" type="ORF">Ga0061079_105166</name>
</gene>
<reference evidence="2 3" key="1">
    <citation type="submission" date="2016-01" db="EMBL/GenBank/DDBJ databases">
        <authorList>
            <person name="McClelland M."/>
            <person name="Jain A."/>
            <person name="Saraogi P."/>
            <person name="Mendelson R."/>
            <person name="Westerman R."/>
            <person name="SanMiguel P."/>
            <person name="Csonka L."/>
        </authorList>
    </citation>
    <scope>NUCLEOTIDE SEQUENCE [LARGE SCALE GENOMIC DNA]</scope>
    <source>
        <strain evidence="2 3">R-53146</strain>
    </source>
</reference>
<sequence length="124" mass="14998">MRKIVFNIIFLIFLNILFILLFRIFCDLLGNEIHYFNYKLGIVPLYTIVTLDFIPILMLLEDILFITILKFLSYKIKNNIMLMLIKTAYYYFLIILIYFLYFLIISYLEFYGITGRLPLSLYDL</sequence>
<feature type="transmembrane region" description="Helical" evidence="1">
    <location>
        <begin position="45"/>
        <end position="69"/>
    </location>
</feature>
<protein>
    <submittedName>
        <fullName evidence="2">Uncharacterized protein</fullName>
    </submittedName>
</protein>
<feature type="transmembrane region" description="Helical" evidence="1">
    <location>
        <begin position="89"/>
        <end position="108"/>
    </location>
</feature>
<feature type="transmembrane region" description="Helical" evidence="1">
    <location>
        <begin position="5"/>
        <end position="25"/>
    </location>
</feature>
<dbReference type="STRING" id="1586267.GCA_001418685_01053"/>
<organism evidence="2 3">
    <name type="scientific">Apibacter mensalis</name>
    <dbReference type="NCBI Taxonomy" id="1586267"/>
    <lineage>
        <taxon>Bacteria</taxon>
        <taxon>Pseudomonadati</taxon>
        <taxon>Bacteroidota</taxon>
        <taxon>Flavobacteriia</taxon>
        <taxon>Flavobacteriales</taxon>
        <taxon>Weeksellaceae</taxon>
        <taxon>Apibacter</taxon>
    </lineage>
</organism>
<keyword evidence="1" id="KW-1133">Transmembrane helix</keyword>